<dbReference type="AlphaFoldDB" id="A0A0N0GM35"/>
<gene>
    <name evidence="2" type="ORF">WG78_16660</name>
</gene>
<evidence type="ECO:0000313" key="2">
    <source>
        <dbReference type="EMBL" id="KPC50704.1"/>
    </source>
</evidence>
<protein>
    <submittedName>
        <fullName evidence="2">Uncharacterized protein</fullName>
    </submittedName>
</protein>
<keyword evidence="1" id="KW-0812">Transmembrane</keyword>
<feature type="transmembrane region" description="Helical" evidence="1">
    <location>
        <begin position="49"/>
        <end position="68"/>
    </location>
</feature>
<proteinExistence type="predicted"/>
<keyword evidence="1" id="KW-1133">Transmembrane helix</keyword>
<name>A0A0N0GM35_9NEIS</name>
<reference evidence="2 3" key="1">
    <citation type="submission" date="2015-07" db="EMBL/GenBank/DDBJ databases">
        <title>Draft genome sequence of the Amantichitinum ursilacus IGB-41, a new chitin-degrading bacterium.</title>
        <authorList>
            <person name="Kirstahler P."/>
            <person name="Guenther M."/>
            <person name="Grumaz C."/>
            <person name="Rupp S."/>
            <person name="Zibek S."/>
            <person name="Sohn K."/>
        </authorList>
    </citation>
    <scope>NUCLEOTIDE SEQUENCE [LARGE SCALE GENOMIC DNA]</scope>
    <source>
        <strain evidence="2 3">IGB-41</strain>
    </source>
</reference>
<keyword evidence="1" id="KW-0472">Membrane</keyword>
<comment type="caution">
    <text evidence="2">The sequence shown here is derived from an EMBL/GenBank/DDBJ whole genome shotgun (WGS) entry which is preliminary data.</text>
</comment>
<dbReference type="STRING" id="857265.WG78_16660"/>
<evidence type="ECO:0000313" key="3">
    <source>
        <dbReference type="Proteomes" id="UP000037939"/>
    </source>
</evidence>
<sequence>MKTRRARAIRFTAETYGDDLREYSLCQKHSFIPCNREKKPEMVSVDKQTILIITIILMAVGFLLRALLLHSLKRTFPNSYSRLGKPSVMESKGSPGAHAFNKFLWEFGFLKLMEFDVIAHSFLRIDITIFCSLPYGEGVAGMEAHVLRISGAHWPGGLLGEASSLSTAMVGGSPSVNATTGNTWKW</sequence>
<dbReference type="EMBL" id="LAQT01000027">
    <property type="protein sequence ID" value="KPC50704.1"/>
    <property type="molecule type" value="Genomic_DNA"/>
</dbReference>
<keyword evidence="3" id="KW-1185">Reference proteome</keyword>
<dbReference type="Proteomes" id="UP000037939">
    <property type="component" value="Unassembled WGS sequence"/>
</dbReference>
<organism evidence="2 3">
    <name type="scientific">Amantichitinum ursilacus</name>
    <dbReference type="NCBI Taxonomy" id="857265"/>
    <lineage>
        <taxon>Bacteria</taxon>
        <taxon>Pseudomonadati</taxon>
        <taxon>Pseudomonadota</taxon>
        <taxon>Betaproteobacteria</taxon>
        <taxon>Neisseriales</taxon>
        <taxon>Chitinibacteraceae</taxon>
        <taxon>Amantichitinum</taxon>
    </lineage>
</organism>
<accession>A0A0N0GM35</accession>
<evidence type="ECO:0000256" key="1">
    <source>
        <dbReference type="SAM" id="Phobius"/>
    </source>
</evidence>